<organism evidence="1 2">
    <name type="scientific">Lichenicola cladoniae</name>
    <dbReference type="NCBI Taxonomy" id="1484109"/>
    <lineage>
        <taxon>Bacteria</taxon>
        <taxon>Pseudomonadati</taxon>
        <taxon>Pseudomonadota</taxon>
        <taxon>Alphaproteobacteria</taxon>
        <taxon>Acetobacterales</taxon>
        <taxon>Acetobacteraceae</taxon>
        <taxon>Lichenicola</taxon>
    </lineage>
</organism>
<gene>
    <name evidence="1" type="ORF">HN018_26915</name>
</gene>
<accession>A0A6M8I0N8</accession>
<evidence type="ECO:0000313" key="1">
    <source>
        <dbReference type="EMBL" id="QKE93761.1"/>
    </source>
</evidence>
<dbReference type="EMBL" id="CP053711">
    <property type="protein sequence ID" value="QKE93761.1"/>
    <property type="molecule type" value="Genomic_DNA"/>
</dbReference>
<dbReference type="RefSeq" id="WP_171837641.1">
    <property type="nucleotide sequence ID" value="NZ_CP053711.1"/>
</dbReference>
<evidence type="ECO:0000313" key="2">
    <source>
        <dbReference type="Proteomes" id="UP000500767"/>
    </source>
</evidence>
<dbReference type="KEGG" id="lck:HN018_26915"/>
<keyword evidence="2" id="KW-1185">Reference proteome</keyword>
<sequence>MKALHNYTYRGIQYRVGAERGGSRSWSIKVEAHRSIEGVAANSGGIKSFRAACEAATAAIDTWLAAAALKPSVQVVPVSALCHEPNCLIEAGLRAERRPDAMRWMTIEITLSMSLVGEEARILNACQGPWTAALCPKEACLLVSQGDHNLVTNRFLVFSPLMATICDAIVSQYNAAPCPMPDFHKMTVLLANGSPGHIFAPGLG</sequence>
<dbReference type="Proteomes" id="UP000500767">
    <property type="component" value="Plasmid unnamed4"/>
</dbReference>
<geneLocation type="plasmid" evidence="1 2">
    <name>unnamed4</name>
</geneLocation>
<proteinExistence type="predicted"/>
<protein>
    <submittedName>
        <fullName evidence="1">Uncharacterized protein</fullName>
    </submittedName>
</protein>
<reference evidence="1 2" key="1">
    <citation type="journal article" date="2014" name="World J. Microbiol. Biotechnol.">
        <title>Biodiversity and physiological characteristics of Antarctic and Arctic lichens-associated bacteria.</title>
        <authorList>
            <person name="Lee Y.M."/>
            <person name="Kim E.H."/>
            <person name="Lee H.K."/>
            <person name="Hong S.G."/>
        </authorList>
    </citation>
    <scope>NUCLEOTIDE SEQUENCE [LARGE SCALE GENOMIC DNA]</scope>
    <source>
        <strain evidence="1 2">PAMC 26569</strain>
        <plasmid evidence="1">unnamed4</plasmid>
    </source>
</reference>
<dbReference type="AlphaFoldDB" id="A0A6M8I0N8"/>
<name>A0A6M8I0N8_9PROT</name>
<keyword evidence="1" id="KW-0614">Plasmid</keyword>